<dbReference type="EMBL" id="CP003181">
    <property type="protein sequence ID" value="AHJ63896.1"/>
    <property type="molecule type" value="Genomic_DNA"/>
</dbReference>
<protein>
    <submittedName>
        <fullName evidence="4">Mannose-1-phosphate guanyltransferase</fullName>
        <ecNumber evidence="4">2.7.7.13</ecNumber>
    </submittedName>
</protein>
<name>A0AAN0VGR7_9PROT</name>
<keyword evidence="2 4" id="KW-0548">Nucleotidyltransferase</keyword>
<dbReference type="Proteomes" id="UP000019438">
    <property type="component" value="Chromosome"/>
</dbReference>
<sequence length="248" mass="27291">MTIRHAMLLAAGLGTRMRPLTDTTAKPLVPLAGRTLLDHALDRLFEAGVEHVVVNTHWKGDLVAAHIAARHDPRIVVRAEETLLDTGGAIVAALKDGLLDQAAPFYVVNGDAFWLNGPIPMLDRLAEAWTQWGGADAMDALLLVHRTFQISAEVGAGDFVLDPLGHVRRRKEREIVPYLFAGVQIASARLFADAQEGPFSTNLLWDRAIEAERLRAMVHDGLWFHLSTPEDLEVAEQKLYAAETGETR</sequence>
<evidence type="ECO:0000256" key="2">
    <source>
        <dbReference type="ARBA" id="ARBA00022695"/>
    </source>
</evidence>
<dbReference type="KEGG" id="gbc:GbCGDNIH3_2008"/>
<feature type="domain" description="Nucleotidyl transferase" evidence="3">
    <location>
        <begin position="6"/>
        <end position="126"/>
    </location>
</feature>
<dbReference type="RefSeq" id="WP_025287332.1">
    <property type="nucleotide sequence ID" value="NZ_CP003181.2"/>
</dbReference>
<gene>
    <name evidence="4" type="ORF">GbCGDNIH3_2008</name>
</gene>
<dbReference type="AlphaFoldDB" id="A0AAN0VGR7"/>
<dbReference type="InterPro" id="IPR050065">
    <property type="entry name" value="GlmU-like"/>
</dbReference>
<dbReference type="InterPro" id="IPR029044">
    <property type="entry name" value="Nucleotide-diphossugar_trans"/>
</dbReference>
<evidence type="ECO:0000313" key="5">
    <source>
        <dbReference type="Proteomes" id="UP000019438"/>
    </source>
</evidence>
<dbReference type="Pfam" id="PF00483">
    <property type="entry name" value="NTP_transferase"/>
    <property type="match status" value="1"/>
</dbReference>
<dbReference type="PANTHER" id="PTHR43584:SF8">
    <property type="entry name" value="N-ACETYLMURAMATE ALPHA-1-PHOSPHATE URIDYLYLTRANSFERASE"/>
    <property type="match status" value="1"/>
</dbReference>
<keyword evidence="1 4" id="KW-0808">Transferase</keyword>
<evidence type="ECO:0000259" key="3">
    <source>
        <dbReference type="Pfam" id="PF00483"/>
    </source>
</evidence>
<organism evidence="4 5">
    <name type="scientific">Granulibacter bethesdensis</name>
    <dbReference type="NCBI Taxonomy" id="364410"/>
    <lineage>
        <taxon>Bacteria</taxon>
        <taxon>Pseudomonadati</taxon>
        <taxon>Pseudomonadota</taxon>
        <taxon>Alphaproteobacteria</taxon>
        <taxon>Acetobacterales</taxon>
        <taxon>Acetobacteraceae</taxon>
        <taxon>Granulibacter</taxon>
    </lineage>
</organism>
<proteinExistence type="predicted"/>
<dbReference type="CDD" id="cd06422">
    <property type="entry name" value="NTP_transferase_like_1"/>
    <property type="match status" value="1"/>
</dbReference>
<dbReference type="EC" id="2.7.7.13" evidence="4"/>
<evidence type="ECO:0000313" key="4">
    <source>
        <dbReference type="EMBL" id="AHJ63896.1"/>
    </source>
</evidence>
<dbReference type="SUPFAM" id="SSF53448">
    <property type="entry name" value="Nucleotide-diphospho-sugar transferases"/>
    <property type="match status" value="1"/>
</dbReference>
<dbReference type="PANTHER" id="PTHR43584">
    <property type="entry name" value="NUCLEOTIDYL TRANSFERASE"/>
    <property type="match status" value="1"/>
</dbReference>
<evidence type="ECO:0000256" key="1">
    <source>
        <dbReference type="ARBA" id="ARBA00022679"/>
    </source>
</evidence>
<accession>A0AAN0VGR7</accession>
<dbReference type="GO" id="GO:0004475">
    <property type="term" value="F:mannose-1-phosphate guanylyltransferase (GTP) activity"/>
    <property type="evidence" value="ECO:0007669"/>
    <property type="project" value="UniProtKB-EC"/>
</dbReference>
<dbReference type="Gene3D" id="3.90.550.10">
    <property type="entry name" value="Spore Coat Polysaccharide Biosynthesis Protein SpsA, Chain A"/>
    <property type="match status" value="1"/>
</dbReference>
<dbReference type="InterPro" id="IPR005835">
    <property type="entry name" value="NTP_transferase_dom"/>
</dbReference>
<reference evidence="5" key="1">
    <citation type="submission" date="2012-06" db="EMBL/GenBank/DDBJ databases">
        <title>Genome analysis of multiple Granulibacter bethesdensis isolates demonstrates substantial genome diversity.</title>
        <authorList>
            <person name="Greenberg D.E."/>
            <person name="Porcella S.F."/>
            <person name="Zarember K."/>
            <person name="Zelazny A.M."/>
            <person name="Bruno D."/>
            <person name="Martens C."/>
            <person name="Barbian K.D."/>
            <person name="Jaske E."/>
            <person name="Holland S.M."/>
        </authorList>
    </citation>
    <scope>NUCLEOTIDE SEQUENCE [LARGE SCALE GENOMIC DNA]</scope>
    <source>
        <strain evidence="5">CGDNIH3</strain>
    </source>
</reference>